<dbReference type="PROSITE" id="PS50102">
    <property type="entry name" value="RRM"/>
    <property type="match status" value="1"/>
</dbReference>
<proteinExistence type="predicted"/>
<dbReference type="InterPro" id="IPR000504">
    <property type="entry name" value="RRM_dom"/>
</dbReference>
<dbReference type="Proteomes" id="UP000219813">
    <property type="component" value="Chromosome 4"/>
</dbReference>
<organism evidence="3 4">
    <name type="scientific">Plasmodium malariae</name>
    <dbReference type="NCBI Taxonomy" id="5858"/>
    <lineage>
        <taxon>Eukaryota</taxon>
        <taxon>Sar</taxon>
        <taxon>Alveolata</taxon>
        <taxon>Apicomplexa</taxon>
        <taxon>Aconoidasida</taxon>
        <taxon>Haemosporida</taxon>
        <taxon>Plasmodiidae</taxon>
        <taxon>Plasmodium</taxon>
        <taxon>Plasmodium (Plasmodium)</taxon>
    </lineage>
</organism>
<gene>
    <name evidence="3" type="primary">PmUG01_04026700</name>
    <name evidence="3" type="ORF">PMUG01_04026700</name>
</gene>
<dbReference type="KEGG" id="pmal:PMUG01_04026700"/>
<dbReference type="AlphaFoldDB" id="A0A1D3JJA5"/>
<dbReference type="VEuPathDB" id="PlasmoDB:PmUG01_04026700"/>
<dbReference type="GO" id="GO:0003723">
    <property type="term" value="F:RNA binding"/>
    <property type="evidence" value="ECO:0007669"/>
    <property type="project" value="UniProtKB-UniRule"/>
</dbReference>
<reference evidence="3 4" key="1">
    <citation type="submission" date="2016-06" db="EMBL/GenBank/DDBJ databases">
        <authorList>
            <consortium name="Pathogen Informatics"/>
        </authorList>
    </citation>
    <scope>NUCLEOTIDE SEQUENCE [LARGE SCALE GENOMIC DNA]</scope>
</reference>
<evidence type="ECO:0000259" key="2">
    <source>
        <dbReference type="PROSITE" id="PS50102"/>
    </source>
</evidence>
<evidence type="ECO:0000313" key="3">
    <source>
        <dbReference type="EMBL" id="SBT86572.1"/>
    </source>
</evidence>
<name>A0A1D3JJA5_PLAMA</name>
<dbReference type="OrthoDB" id="5970at2759"/>
<dbReference type="RefSeq" id="XP_028859717.1">
    <property type="nucleotide sequence ID" value="XM_029003266.1"/>
</dbReference>
<dbReference type="InterPro" id="IPR012677">
    <property type="entry name" value="Nucleotide-bd_a/b_plait_sf"/>
</dbReference>
<dbReference type="InterPro" id="IPR035979">
    <property type="entry name" value="RBD_domain_sf"/>
</dbReference>
<keyword evidence="1" id="KW-0694">RNA-binding</keyword>
<protein>
    <submittedName>
        <fullName evidence="3">RNA-binding protein, putative</fullName>
    </submittedName>
</protein>
<dbReference type="Pfam" id="PF00076">
    <property type="entry name" value="RRM_1"/>
    <property type="match status" value="1"/>
</dbReference>
<keyword evidence="4" id="KW-1185">Reference proteome</keyword>
<dbReference type="GeneID" id="39867096"/>
<evidence type="ECO:0000313" key="4">
    <source>
        <dbReference type="Proteomes" id="UP000219813"/>
    </source>
</evidence>
<dbReference type="SMART" id="SM00360">
    <property type="entry name" value="RRM"/>
    <property type="match status" value="1"/>
</dbReference>
<dbReference type="SUPFAM" id="SSF54928">
    <property type="entry name" value="RNA-binding domain, RBD"/>
    <property type="match status" value="1"/>
</dbReference>
<feature type="domain" description="RRM" evidence="2">
    <location>
        <begin position="9"/>
        <end position="84"/>
    </location>
</feature>
<accession>A0A1D3JJA5</accession>
<sequence>MNQILNSNGTILCKNIPVDINRFEITEIFSKYGPLLGEGIYFGKKSSNMFFIKYVHFKDAIKAYENLKDSTICEYDFKLSLSKSDEIKYKAIKGNKKAIEELKNIYKNNEQIIVNDDLTNDIINELNEQNYELLKKKKKEKEMEKKKDKSFILNLLTKVEEPQENKEDNKLKEELKNYLNLNCLCSYNFDENNKYDNYLTPTFPN</sequence>
<evidence type="ECO:0000256" key="1">
    <source>
        <dbReference type="PROSITE-ProRule" id="PRU00176"/>
    </source>
</evidence>
<dbReference type="OMA" id="NSNMFYV"/>
<dbReference type="Gene3D" id="3.30.70.330">
    <property type="match status" value="1"/>
</dbReference>
<dbReference type="EMBL" id="LT594625">
    <property type="protein sequence ID" value="SBT86572.1"/>
    <property type="molecule type" value="Genomic_DNA"/>
</dbReference>